<dbReference type="AlphaFoldDB" id="A0A2I0IKU0"/>
<comment type="caution">
    <text evidence="1">The sequence shown here is derived from an EMBL/GenBank/DDBJ whole genome shotgun (WGS) entry which is preliminary data.</text>
</comment>
<evidence type="ECO:0000313" key="2">
    <source>
        <dbReference type="Proteomes" id="UP000233551"/>
    </source>
</evidence>
<dbReference type="EMBL" id="PGOL01002859">
    <property type="protein sequence ID" value="PKI44618.1"/>
    <property type="molecule type" value="Genomic_DNA"/>
</dbReference>
<evidence type="ECO:0000313" key="1">
    <source>
        <dbReference type="EMBL" id="PKI44618.1"/>
    </source>
</evidence>
<accession>A0A2I0IKU0</accession>
<proteinExistence type="predicted"/>
<protein>
    <submittedName>
        <fullName evidence="1">Uncharacterized protein</fullName>
    </submittedName>
</protein>
<reference evidence="1 2" key="1">
    <citation type="submission" date="2017-11" db="EMBL/GenBank/DDBJ databases">
        <title>De-novo sequencing of pomegranate (Punica granatum L.) genome.</title>
        <authorList>
            <person name="Akparov Z."/>
            <person name="Amiraslanov A."/>
            <person name="Hajiyeva S."/>
            <person name="Abbasov M."/>
            <person name="Kaur K."/>
            <person name="Hamwieh A."/>
            <person name="Solovyev V."/>
            <person name="Salamov A."/>
            <person name="Braich B."/>
            <person name="Kosarev P."/>
            <person name="Mahmoud A."/>
            <person name="Hajiyev E."/>
            <person name="Babayeva S."/>
            <person name="Izzatullayeva V."/>
            <person name="Mammadov A."/>
            <person name="Mammadov A."/>
            <person name="Sharifova S."/>
            <person name="Ojaghi J."/>
            <person name="Eynullazada K."/>
            <person name="Bayramov B."/>
            <person name="Abdulazimova A."/>
            <person name="Shahmuradov I."/>
        </authorList>
    </citation>
    <scope>NUCLEOTIDE SEQUENCE [LARGE SCALE GENOMIC DNA]</scope>
    <source>
        <strain evidence="2">cv. AG2017</strain>
        <tissue evidence="1">Leaf</tissue>
    </source>
</reference>
<dbReference type="Proteomes" id="UP000233551">
    <property type="component" value="Unassembled WGS sequence"/>
</dbReference>
<keyword evidence="2" id="KW-1185">Reference proteome</keyword>
<gene>
    <name evidence="1" type="ORF">CRG98_034973</name>
</gene>
<name>A0A2I0IKU0_PUNGR</name>
<organism evidence="1 2">
    <name type="scientific">Punica granatum</name>
    <name type="common">Pomegranate</name>
    <dbReference type="NCBI Taxonomy" id="22663"/>
    <lineage>
        <taxon>Eukaryota</taxon>
        <taxon>Viridiplantae</taxon>
        <taxon>Streptophyta</taxon>
        <taxon>Embryophyta</taxon>
        <taxon>Tracheophyta</taxon>
        <taxon>Spermatophyta</taxon>
        <taxon>Magnoliopsida</taxon>
        <taxon>eudicotyledons</taxon>
        <taxon>Gunneridae</taxon>
        <taxon>Pentapetalae</taxon>
        <taxon>rosids</taxon>
        <taxon>malvids</taxon>
        <taxon>Myrtales</taxon>
        <taxon>Lythraceae</taxon>
        <taxon>Punica</taxon>
    </lineage>
</organism>
<sequence>MAPSNAVTRTDALHWLHFRCHSTSTYTEACRAFVHGAAMAPSNAVGSTDALHRLRFRRPGISCVGAMRQIETCSPNSKTITTGSRS</sequence>